<comment type="caution">
    <text evidence="9">The sequence shown here is derived from an EMBL/GenBank/DDBJ whole genome shotgun (WGS) entry which is preliminary data.</text>
</comment>
<keyword evidence="6" id="KW-0067">ATP-binding</keyword>
<evidence type="ECO:0000256" key="6">
    <source>
        <dbReference type="ARBA" id="ARBA00022840"/>
    </source>
</evidence>
<evidence type="ECO:0000256" key="3">
    <source>
        <dbReference type="ARBA" id="ARBA00022695"/>
    </source>
</evidence>
<evidence type="ECO:0000256" key="5">
    <source>
        <dbReference type="ARBA" id="ARBA00022741"/>
    </source>
</evidence>
<dbReference type="InterPro" id="IPR052038">
    <property type="entry name" value="Type-VII_TA_antitoxin"/>
</dbReference>
<evidence type="ECO:0000256" key="2">
    <source>
        <dbReference type="ARBA" id="ARBA00022679"/>
    </source>
</evidence>
<keyword evidence="5" id="KW-0547">Nucleotide-binding</keyword>
<dbReference type="SUPFAM" id="SSF81301">
    <property type="entry name" value="Nucleotidyltransferase"/>
    <property type="match status" value="1"/>
</dbReference>
<dbReference type="GO" id="GO:0005524">
    <property type="term" value="F:ATP binding"/>
    <property type="evidence" value="ECO:0007669"/>
    <property type="project" value="UniProtKB-KW"/>
</dbReference>
<proteinExistence type="predicted"/>
<dbReference type="CDD" id="cd05403">
    <property type="entry name" value="NT_KNTase_like"/>
    <property type="match status" value="1"/>
</dbReference>
<dbReference type="PANTHER" id="PTHR33571">
    <property type="entry name" value="SSL8005 PROTEIN"/>
    <property type="match status" value="1"/>
</dbReference>
<name>A0A7V3YN45_9BACT</name>
<dbReference type="EMBL" id="DTEN01000340">
    <property type="protein sequence ID" value="HGI75697.1"/>
    <property type="molecule type" value="Genomic_DNA"/>
</dbReference>
<keyword evidence="7" id="KW-0460">Magnesium</keyword>
<feature type="domain" description="Polymerase beta nucleotidyltransferase" evidence="8">
    <location>
        <begin position="9"/>
        <end position="95"/>
    </location>
</feature>
<dbReference type="Pfam" id="PF18765">
    <property type="entry name" value="Polbeta"/>
    <property type="match status" value="1"/>
</dbReference>
<comment type="cofactor">
    <cofactor evidence="1">
        <name>Mg(2+)</name>
        <dbReference type="ChEBI" id="CHEBI:18420"/>
    </cofactor>
</comment>
<dbReference type="InterPro" id="IPR043519">
    <property type="entry name" value="NT_sf"/>
</dbReference>
<accession>A0A7V3YN45</accession>
<gene>
    <name evidence="9" type="ORF">ENU96_08495</name>
</gene>
<dbReference type="Gene3D" id="3.30.460.10">
    <property type="entry name" value="Beta Polymerase, domain 2"/>
    <property type="match status" value="1"/>
</dbReference>
<dbReference type="GO" id="GO:0046872">
    <property type="term" value="F:metal ion binding"/>
    <property type="evidence" value="ECO:0007669"/>
    <property type="project" value="UniProtKB-KW"/>
</dbReference>
<protein>
    <submittedName>
        <fullName evidence="9">Nucleotidyltransferase</fullName>
    </submittedName>
</protein>
<organism evidence="9">
    <name type="scientific">Candidatus Caldatribacterium californiense</name>
    <dbReference type="NCBI Taxonomy" id="1454726"/>
    <lineage>
        <taxon>Bacteria</taxon>
        <taxon>Pseudomonadati</taxon>
        <taxon>Atribacterota</taxon>
        <taxon>Atribacteria</taxon>
        <taxon>Atribacterales</taxon>
        <taxon>Candidatus Caldatribacteriaceae</taxon>
        <taxon>Candidatus Caldatribacterium</taxon>
    </lineage>
</organism>
<dbReference type="InterPro" id="IPR041633">
    <property type="entry name" value="Polbeta"/>
</dbReference>
<dbReference type="AlphaFoldDB" id="A0A7V3YN45"/>
<evidence type="ECO:0000256" key="1">
    <source>
        <dbReference type="ARBA" id="ARBA00001946"/>
    </source>
</evidence>
<keyword evidence="4" id="KW-0479">Metal-binding</keyword>
<keyword evidence="3" id="KW-0548">Nucleotidyltransferase</keyword>
<evidence type="ECO:0000256" key="7">
    <source>
        <dbReference type="ARBA" id="ARBA00022842"/>
    </source>
</evidence>
<evidence type="ECO:0000313" key="9">
    <source>
        <dbReference type="EMBL" id="HGI75697.1"/>
    </source>
</evidence>
<evidence type="ECO:0000259" key="8">
    <source>
        <dbReference type="Pfam" id="PF18765"/>
    </source>
</evidence>
<evidence type="ECO:0000256" key="4">
    <source>
        <dbReference type="ARBA" id="ARBA00022723"/>
    </source>
</evidence>
<reference evidence="9" key="1">
    <citation type="journal article" date="2020" name="mSystems">
        <title>Genome- and Community-Level Interaction Insights into Carbon Utilization and Element Cycling Functions of Hydrothermarchaeota in Hydrothermal Sediment.</title>
        <authorList>
            <person name="Zhou Z."/>
            <person name="Liu Y."/>
            <person name="Xu W."/>
            <person name="Pan J."/>
            <person name="Luo Z.H."/>
            <person name="Li M."/>
        </authorList>
    </citation>
    <scope>NUCLEOTIDE SEQUENCE [LARGE SCALE GENOMIC DNA]</scope>
    <source>
        <strain evidence="9">SpSt-716</strain>
    </source>
</reference>
<dbReference type="PANTHER" id="PTHR33571:SF12">
    <property type="entry name" value="BSL3053 PROTEIN"/>
    <property type="match status" value="1"/>
</dbReference>
<dbReference type="GO" id="GO:0016779">
    <property type="term" value="F:nucleotidyltransferase activity"/>
    <property type="evidence" value="ECO:0007669"/>
    <property type="project" value="UniProtKB-KW"/>
</dbReference>
<sequence length="100" mass="11407">MAGIQLPKEKLAEFCRRHHIRRLALFGSALHGDLGPESDIDFLVEFEPGHVPGLFGVARMERELSALFGGRKVDLRTLRDLSPYFREEVLREAKAQYAKE</sequence>
<keyword evidence="2 9" id="KW-0808">Transferase</keyword>